<dbReference type="GO" id="GO:0015677">
    <property type="term" value="P:copper ion import"/>
    <property type="evidence" value="ECO:0007669"/>
    <property type="project" value="TreeGrafter"/>
</dbReference>
<name>A0A4S4L0T6_9AGAM</name>
<keyword evidence="14" id="KW-1185">Reference proteome</keyword>
<keyword evidence="7" id="KW-0406">Ion transport</keyword>
<comment type="caution">
    <text evidence="13">The sequence shown here is derived from an EMBL/GenBank/DDBJ whole genome shotgun (WGS) entry which is preliminary data.</text>
</comment>
<dbReference type="CDD" id="cd06186">
    <property type="entry name" value="NOX_Duox_like_FAD_NADP"/>
    <property type="match status" value="1"/>
</dbReference>
<dbReference type="Pfam" id="PF08030">
    <property type="entry name" value="NAD_binding_6"/>
    <property type="match status" value="1"/>
</dbReference>
<feature type="transmembrane region" description="Helical" evidence="9">
    <location>
        <begin position="251"/>
        <end position="272"/>
    </location>
</feature>
<dbReference type="Pfam" id="PF01794">
    <property type="entry name" value="Ferric_reduct"/>
    <property type="match status" value="1"/>
</dbReference>
<feature type="domain" description="FAD-binding 8" evidence="11">
    <location>
        <begin position="321"/>
        <end position="461"/>
    </location>
</feature>
<evidence type="ECO:0000256" key="2">
    <source>
        <dbReference type="ARBA" id="ARBA00022448"/>
    </source>
</evidence>
<evidence type="ECO:0000256" key="6">
    <source>
        <dbReference type="ARBA" id="ARBA00023002"/>
    </source>
</evidence>
<accession>A0A4S4L0T6</accession>
<dbReference type="InterPro" id="IPR013130">
    <property type="entry name" value="Fe3_Rdtase_TM_dom"/>
</dbReference>
<evidence type="ECO:0000256" key="4">
    <source>
        <dbReference type="ARBA" id="ARBA00022982"/>
    </source>
</evidence>
<dbReference type="SFLD" id="SFLDG01168">
    <property type="entry name" value="Ferric_reductase_subgroup_(FRE"/>
    <property type="match status" value="1"/>
</dbReference>
<evidence type="ECO:0000259" key="12">
    <source>
        <dbReference type="Pfam" id="PF08030"/>
    </source>
</evidence>
<dbReference type="SFLD" id="SFLDS00052">
    <property type="entry name" value="Ferric_Reductase_Domain"/>
    <property type="match status" value="1"/>
</dbReference>
<dbReference type="GO" id="GO:0000293">
    <property type="term" value="F:ferric-chelate reductase activity"/>
    <property type="evidence" value="ECO:0007669"/>
    <property type="project" value="UniProtKB-ARBA"/>
</dbReference>
<sequence>MSDAPPSIPAEFQVYNSYVTDPIFQRKFSIVWGSIAGVAIILSLPHFVKSVRSGHLSRSIAGIWEDLHGWSYEPIAASRNVNSTGEKTGIKRSFVKKFVELTSAAKSLALWTAPGLGLDLGQIILVVAYFVTLLLCITIQSELVDNPNRAGFMAIAQLPVIFLLATKNSPLSLLLGAGHGWEKLNFLHRWAGRGMFLSAAVHGSLWIRNHLQYGIQILGSQKETSGVACFALLGIITLSSLKVVRAFAYQVFFIVHMLAVIALFITICYHTIYAVPYIFPPLAFYGLDLVLRLLRFRVKDATLIAPDNQMTIVRVLDCDGGWAAGQHVRLRVFAANRVFESHPLTMMSAPPRTSCLPDRALFFGARVRGDWSRALNEYAHANALPQSASDTSSELTNVAVSDEIVVEGSDAKVDLSLMEPPSKAPGLKAGANMKEFLVPEKPSWAALAGAQVQVMIDGPYGGCRVDLGEFSRVLFVAGGSGVTFTLGLLDDIVGRCLRLGRSGGERTSRIEFVWYMKSYACIDWVAPLLTEIALRADAEESSLDLHISIFVTYRPSVAGLVDALAGEGSAAPCCERGGTVCEKSGCCGAKSGKSVCTCKKSATGVSADSNMEGGGLAVCTAGPEGMTRETKNAVARLALLRAHRLGRIECHTEVYTL</sequence>
<dbReference type="AlphaFoldDB" id="A0A4S4L0T6"/>
<feature type="transmembrane region" description="Helical" evidence="9">
    <location>
        <begin position="120"/>
        <end position="138"/>
    </location>
</feature>
<dbReference type="PANTHER" id="PTHR32361">
    <property type="entry name" value="FERRIC/CUPRIC REDUCTASE TRANSMEMBRANE COMPONENT"/>
    <property type="match status" value="1"/>
</dbReference>
<dbReference type="InterPro" id="IPR013112">
    <property type="entry name" value="FAD-bd_8"/>
</dbReference>
<keyword evidence="4" id="KW-0249">Electron transport</keyword>
<evidence type="ECO:0000256" key="8">
    <source>
        <dbReference type="ARBA" id="ARBA00023136"/>
    </source>
</evidence>
<keyword evidence="3 9" id="KW-0812">Transmembrane</keyword>
<dbReference type="GO" id="GO:0005886">
    <property type="term" value="C:plasma membrane"/>
    <property type="evidence" value="ECO:0007669"/>
    <property type="project" value="TreeGrafter"/>
</dbReference>
<reference evidence="13 14" key="1">
    <citation type="submission" date="2019-02" db="EMBL/GenBank/DDBJ databases">
        <title>Genome sequencing of the rare red list fungi Phellinidium pouzarii.</title>
        <authorList>
            <person name="Buettner E."/>
            <person name="Kellner H."/>
        </authorList>
    </citation>
    <scope>NUCLEOTIDE SEQUENCE [LARGE SCALE GENOMIC DNA]</scope>
    <source>
        <strain evidence="13 14">DSM 108285</strain>
    </source>
</reference>
<evidence type="ECO:0000256" key="3">
    <source>
        <dbReference type="ARBA" id="ARBA00022692"/>
    </source>
</evidence>
<dbReference type="Pfam" id="PF08022">
    <property type="entry name" value="FAD_binding_8"/>
    <property type="match status" value="1"/>
</dbReference>
<dbReference type="SUPFAM" id="SSF52343">
    <property type="entry name" value="Ferredoxin reductase-like, C-terminal NADP-linked domain"/>
    <property type="match status" value="1"/>
</dbReference>
<protein>
    <recommendedName>
        <fullName evidence="15">FAD-binding FR-type domain-containing protein</fullName>
    </recommendedName>
</protein>
<feature type="domain" description="Ferric oxidoreductase" evidence="10">
    <location>
        <begin position="150"/>
        <end position="266"/>
    </location>
</feature>
<dbReference type="Gene3D" id="3.40.50.80">
    <property type="entry name" value="Nucleotide-binding domain of ferredoxin-NADP reductase (FNR) module"/>
    <property type="match status" value="1"/>
</dbReference>
<dbReference type="InterPro" id="IPR013121">
    <property type="entry name" value="Fe_red_NAD-bd_6"/>
</dbReference>
<evidence type="ECO:0000259" key="11">
    <source>
        <dbReference type="Pfam" id="PF08022"/>
    </source>
</evidence>
<dbReference type="GO" id="GO:0006879">
    <property type="term" value="P:intracellular iron ion homeostasis"/>
    <property type="evidence" value="ECO:0007669"/>
    <property type="project" value="TreeGrafter"/>
</dbReference>
<dbReference type="OrthoDB" id="3944240at2759"/>
<evidence type="ECO:0000313" key="14">
    <source>
        <dbReference type="Proteomes" id="UP000308199"/>
    </source>
</evidence>
<keyword evidence="2" id="KW-0813">Transport</keyword>
<keyword evidence="8 9" id="KW-0472">Membrane</keyword>
<dbReference type="InterPro" id="IPR039261">
    <property type="entry name" value="FNR_nucleotide-bd"/>
</dbReference>
<gene>
    <name evidence="13" type="ORF">EW145_g5574</name>
</gene>
<evidence type="ECO:0000256" key="5">
    <source>
        <dbReference type="ARBA" id="ARBA00022989"/>
    </source>
</evidence>
<feature type="transmembrane region" description="Helical" evidence="9">
    <location>
        <begin position="30"/>
        <end position="48"/>
    </location>
</feature>
<dbReference type="PANTHER" id="PTHR32361:SF9">
    <property type="entry name" value="FERRIC REDUCTASE TRANSMEMBRANE COMPONENT 3-RELATED"/>
    <property type="match status" value="1"/>
</dbReference>
<evidence type="ECO:0000256" key="9">
    <source>
        <dbReference type="SAM" id="Phobius"/>
    </source>
</evidence>
<evidence type="ECO:0000256" key="1">
    <source>
        <dbReference type="ARBA" id="ARBA00004141"/>
    </source>
</evidence>
<evidence type="ECO:0000259" key="10">
    <source>
        <dbReference type="Pfam" id="PF01794"/>
    </source>
</evidence>
<dbReference type="InterPro" id="IPR051410">
    <property type="entry name" value="Ferric/Cupric_Reductase"/>
</dbReference>
<keyword evidence="6" id="KW-0560">Oxidoreductase</keyword>
<dbReference type="EMBL" id="SGPK01000351">
    <property type="protein sequence ID" value="THH04361.1"/>
    <property type="molecule type" value="Genomic_DNA"/>
</dbReference>
<keyword evidence="5 9" id="KW-1133">Transmembrane helix</keyword>
<evidence type="ECO:0000256" key="7">
    <source>
        <dbReference type="ARBA" id="ARBA00023065"/>
    </source>
</evidence>
<dbReference type="GO" id="GO:0006826">
    <property type="term" value="P:iron ion transport"/>
    <property type="evidence" value="ECO:0007669"/>
    <property type="project" value="TreeGrafter"/>
</dbReference>
<evidence type="ECO:0008006" key="15">
    <source>
        <dbReference type="Google" id="ProtNLM"/>
    </source>
</evidence>
<dbReference type="Proteomes" id="UP000308199">
    <property type="component" value="Unassembled WGS sequence"/>
</dbReference>
<organism evidence="13 14">
    <name type="scientific">Phellinidium pouzarii</name>
    <dbReference type="NCBI Taxonomy" id="167371"/>
    <lineage>
        <taxon>Eukaryota</taxon>
        <taxon>Fungi</taxon>
        <taxon>Dikarya</taxon>
        <taxon>Basidiomycota</taxon>
        <taxon>Agaricomycotina</taxon>
        <taxon>Agaricomycetes</taxon>
        <taxon>Hymenochaetales</taxon>
        <taxon>Hymenochaetaceae</taxon>
        <taxon>Phellinidium</taxon>
    </lineage>
</organism>
<feature type="domain" description="Ferric reductase NAD binding" evidence="12">
    <location>
        <begin position="470"/>
        <end position="553"/>
    </location>
</feature>
<proteinExistence type="predicted"/>
<evidence type="ECO:0000313" key="13">
    <source>
        <dbReference type="EMBL" id="THH04361.1"/>
    </source>
</evidence>
<comment type="subcellular location">
    <subcellularLocation>
        <location evidence="1">Membrane</location>
        <topology evidence="1">Multi-pass membrane protein</topology>
    </subcellularLocation>
</comment>